<dbReference type="Proteomes" id="UP000092650">
    <property type="component" value="Chromosome"/>
</dbReference>
<evidence type="ECO:0000313" key="1">
    <source>
        <dbReference type="EMBL" id="ANU19425.1"/>
    </source>
</evidence>
<evidence type="ECO:0000313" key="2">
    <source>
        <dbReference type="Proteomes" id="UP000092650"/>
    </source>
</evidence>
<dbReference type="AlphaFoldDB" id="A0A1C7E6X4"/>
<gene>
    <name evidence="1" type="ORF">BBI15_03985</name>
</gene>
<protein>
    <submittedName>
        <fullName evidence="1">Uncharacterized protein</fullName>
    </submittedName>
</protein>
<keyword evidence="2" id="KW-1185">Reference proteome</keyword>
<dbReference type="EMBL" id="CP016539">
    <property type="protein sequence ID" value="ANU19425.1"/>
    <property type="molecule type" value="Genomic_DNA"/>
</dbReference>
<reference evidence="1" key="1">
    <citation type="submission" date="2016-10" db="EMBL/GenBank/DDBJ databases">
        <authorList>
            <person name="See-Too W.S."/>
        </authorList>
    </citation>
    <scope>NUCLEOTIDE SEQUENCE [LARGE SCALE GENOMIC DNA]</scope>
    <source>
        <strain evidence="1">DSM 23997</strain>
    </source>
</reference>
<organism evidence="1 2">
    <name type="scientific">Planococcus plakortidis</name>
    <dbReference type="NCBI Taxonomy" id="1038856"/>
    <lineage>
        <taxon>Bacteria</taxon>
        <taxon>Bacillati</taxon>
        <taxon>Bacillota</taxon>
        <taxon>Bacilli</taxon>
        <taxon>Bacillales</taxon>
        <taxon>Caryophanaceae</taxon>
        <taxon>Planococcus</taxon>
    </lineage>
</organism>
<dbReference type="STRING" id="1038856.BBI15_03985"/>
<sequence>MKNNKTSQQANFIRCKEKAGRSYRQLENSYREAILVDSTKGEPTNHHSFFDAWKGVHEWL</sequence>
<name>A0A1C7E6X4_9BACL</name>
<dbReference type="KEGG" id="ppla:BBI15_03985"/>
<accession>A0A1C7E6X4</accession>
<proteinExistence type="predicted"/>